<proteinExistence type="predicted"/>
<evidence type="ECO:0000313" key="1">
    <source>
        <dbReference type="EMBL" id="MFD2697548.1"/>
    </source>
</evidence>
<dbReference type="Pfam" id="PF06293">
    <property type="entry name" value="Kdo"/>
    <property type="match status" value="1"/>
</dbReference>
<name>A0ABW5SCS1_9FLAO</name>
<sequence>MKAYFTPSLPLPEEIIYSCIENFDLKGTELGNQDRNKIKCFKTEYGITLNVKAFKIPNLINKVVYRFFRKSKAQRSFEYAQHLKEKGLGTPQPLAYLEAKSLLSFGKSYYVCEHIEADYTYRDFTKDFTIPNYEEILRAFTRFTFKLHENNILFLDHSPGNTLIKLEDGEPNFYLVDLNRMLFKPLSLDERIKNFARLTTHKKMVELMSDEYSKCMQLPFDVVFEKMWAETQDFQAKFKRKKRIKKKIKFWK</sequence>
<dbReference type="GO" id="GO:0016301">
    <property type="term" value="F:kinase activity"/>
    <property type="evidence" value="ECO:0007669"/>
    <property type="project" value="UniProtKB-KW"/>
</dbReference>
<dbReference type="InterPro" id="IPR011009">
    <property type="entry name" value="Kinase-like_dom_sf"/>
</dbReference>
<keyword evidence="2" id="KW-1185">Reference proteome</keyword>
<protein>
    <submittedName>
        <fullName evidence="1">Lipopolysaccharide kinase InaA family protein</fullName>
    </submittedName>
</protein>
<gene>
    <name evidence="1" type="ORF">ACFSQ0_06055</name>
</gene>
<keyword evidence="1" id="KW-0418">Kinase</keyword>
<accession>A0ABW5SCS1</accession>
<organism evidence="1 2">
    <name type="scientific">Mesonia sediminis</name>
    <dbReference type="NCBI Taxonomy" id="1703946"/>
    <lineage>
        <taxon>Bacteria</taxon>
        <taxon>Pseudomonadati</taxon>
        <taxon>Bacteroidota</taxon>
        <taxon>Flavobacteriia</taxon>
        <taxon>Flavobacteriales</taxon>
        <taxon>Flavobacteriaceae</taxon>
        <taxon>Mesonia</taxon>
    </lineage>
</organism>
<dbReference type="EMBL" id="JBHULZ010000026">
    <property type="protein sequence ID" value="MFD2697548.1"/>
    <property type="molecule type" value="Genomic_DNA"/>
</dbReference>
<evidence type="ECO:0000313" key="2">
    <source>
        <dbReference type="Proteomes" id="UP001597357"/>
    </source>
</evidence>
<reference evidence="2" key="1">
    <citation type="journal article" date="2019" name="Int. J. Syst. Evol. Microbiol.">
        <title>The Global Catalogue of Microorganisms (GCM) 10K type strain sequencing project: providing services to taxonomists for standard genome sequencing and annotation.</title>
        <authorList>
            <consortium name="The Broad Institute Genomics Platform"/>
            <consortium name="The Broad Institute Genome Sequencing Center for Infectious Disease"/>
            <person name="Wu L."/>
            <person name="Ma J."/>
        </authorList>
    </citation>
    <scope>NUCLEOTIDE SEQUENCE [LARGE SCALE GENOMIC DNA]</scope>
    <source>
        <strain evidence="2">KCTC 42255</strain>
    </source>
</reference>
<dbReference type="RefSeq" id="WP_379045622.1">
    <property type="nucleotide sequence ID" value="NZ_JBHULZ010000026.1"/>
</dbReference>
<comment type="caution">
    <text evidence="1">The sequence shown here is derived from an EMBL/GenBank/DDBJ whole genome shotgun (WGS) entry which is preliminary data.</text>
</comment>
<dbReference type="SUPFAM" id="SSF56112">
    <property type="entry name" value="Protein kinase-like (PK-like)"/>
    <property type="match status" value="1"/>
</dbReference>
<keyword evidence="1" id="KW-0808">Transferase</keyword>
<dbReference type="Proteomes" id="UP001597357">
    <property type="component" value="Unassembled WGS sequence"/>
</dbReference>